<dbReference type="PANTHER" id="PTHR10742:SF342">
    <property type="entry name" value="AMINE OXIDASE"/>
    <property type="match status" value="1"/>
</dbReference>
<dbReference type="SUPFAM" id="SSF51905">
    <property type="entry name" value="FAD/NAD(P)-binding domain"/>
    <property type="match status" value="1"/>
</dbReference>
<organism evidence="2 3">
    <name type="scientific">Collybia nuda</name>
    <dbReference type="NCBI Taxonomy" id="64659"/>
    <lineage>
        <taxon>Eukaryota</taxon>
        <taxon>Fungi</taxon>
        <taxon>Dikarya</taxon>
        <taxon>Basidiomycota</taxon>
        <taxon>Agaricomycotina</taxon>
        <taxon>Agaricomycetes</taxon>
        <taxon>Agaricomycetidae</taxon>
        <taxon>Agaricales</taxon>
        <taxon>Tricholomatineae</taxon>
        <taxon>Clitocybaceae</taxon>
        <taxon>Collybia</taxon>
    </lineage>
</organism>
<dbReference type="InterPro" id="IPR002937">
    <property type="entry name" value="Amino_oxidase"/>
</dbReference>
<feature type="domain" description="Amine oxidase" evidence="1">
    <location>
        <begin position="85"/>
        <end position="584"/>
    </location>
</feature>
<dbReference type="InterPro" id="IPR050281">
    <property type="entry name" value="Flavin_monoamine_oxidase"/>
</dbReference>
<gene>
    <name evidence="2" type="ORF">BDZ94DRAFT_1305819</name>
</gene>
<accession>A0A9P5YG00</accession>
<protein>
    <recommendedName>
        <fullName evidence="1">Amine oxidase domain-containing protein</fullName>
    </recommendedName>
</protein>
<proteinExistence type="predicted"/>
<dbReference type="Pfam" id="PF01593">
    <property type="entry name" value="Amino_oxidase"/>
    <property type="match status" value="1"/>
</dbReference>
<sequence length="638" mass="70261">MADSETVQLFSLSSSPFLLDTYALYGRHLIQEFHKELGPLEGPISTVPASFLRMSADVATLDVDDSSTHTPVEHAPVGILGAGPGGLYTALILEDLGIPYRIIEAQKQVGGRLFTHKFTNTTGAPYNYFDVGAMRFPKISSMARVFKLFAYPPLNTDGLALSGKLKPFRFEDDNAFDSYNGVTVRQGEKPNAETFKADQVIEDADAALYIKAGPENIVNDVIAPFAIRLLDDLKNGGSEGWKCMKSFDQYSTRAYMSLKYKPSKNLGIPLKPLPTDVVNWLETFDKSTGWYDRALSETVLEAIAFGWRPVGSNLPKTEWSCIDGGAHEIAETMAKYIISRRTGAFTFNSRVTAISVSPAGMEVVANGTDHHQFSHVISTIPLPVLRTVDLSEAKLSPMQSNALRSLDYGPSVKIGMQFKTAWWTTGTDRTGRRLNIIGGQTHTDRSLRTVVYPSFGNVEAGKTTTLIASYCWTEDAARFGAMIGKHDAELRALVLRELADIHNVDAAFLSEQLIEMKAWSWSHDPYTMGAFAFFGPGKFGNLYKSLTNPAGGGLLHFAGEAISVRHAWVEGALDSAWRAVREMLLLGPSEWRDLVPKFEQNWGKNPEWNAKGGLKGSSGLDNDLILKNIILTHPELFE</sequence>
<dbReference type="GO" id="GO:0009063">
    <property type="term" value="P:amino acid catabolic process"/>
    <property type="evidence" value="ECO:0007669"/>
    <property type="project" value="TreeGrafter"/>
</dbReference>
<dbReference type="Gene3D" id="3.50.50.60">
    <property type="entry name" value="FAD/NAD(P)-binding domain"/>
    <property type="match status" value="1"/>
</dbReference>
<evidence type="ECO:0000259" key="1">
    <source>
        <dbReference type="Pfam" id="PF01593"/>
    </source>
</evidence>
<dbReference type="InterPro" id="IPR036188">
    <property type="entry name" value="FAD/NAD-bd_sf"/>
</dbReference>
<dbReference type="Proteomes" id="UP000807353">
    <property type="component" value="Unassembled WGS sequence"/>
</dbReference>
<dbReference type="Gene3D" id="1.10.10.1620">
    <property type="match status" value="1"/>
</dbReference>
<dbReference type="SUPFAM" id="SSF54373">
    <property type="entry name" value="FAD-linked reductases, C-terminal domain"/>
    <property type="match status" value="1"/>
</dbReference>
<dbReference type="OrthoDB" id="7777654at2759"/>
<dbReference type="AlphaFoldDB" id="A0A9P5YG00"/>
<dbReference type="Gene3D" id="3.90.660.10">
    <property type="match status" value="1"/>
</dbReference>
<reference evidence="2" key="1">
    <citation type="submission" date="2020-11" db="EMBL/GenBank/DDBJ databases">
        <authorList>
            <consortium name="DOE Joint Genome Institute"/>
            <person name="Ahrendt S."/>
            <person name="Riley R."/>
            <person name="Andreopoulos W."/>
            <person name="Labutti K."/>
            <person name="Pangilinan J."/>
            <person name="Ruiz-Duenas F.J."/>
            <person name="Barrasa J.M."/>
            <person name="Sanchez-Garcia M."/>
            <person name="Camarero S."/>
            <person name="Miyauchi S."/>
            <person name="Serrano A."/>
            <person name="Linde D."/>
            <person name="Babiker R."/>
            <person name="Drula E."/>
            <person name="Ayuso-Fernandez I."/>
            <person name="Pacheco R."/>
            <person name="Padilla G."/>
            <person name="Ferreira P."/>
            <person name="Barriuso J."/>
            <person name="Kellner H."/>
            <person name="Castanera R."/>
            <person name="Alfaro M."/>
            <person name="Ramirez L."/>
            <person name="Pisabarro A.G."/>
            <person name="Kuo A."/>
            <person name="Tritt A."/>
            <person name="Lipzen A."/>
            <person name="He G."/>
            <person name="Yan M."/>
            <person name="Ng V."/>
            <person name="Cullen D."/>
            <person name="Martin F."/>
            <person name="Rosso M.-N."/>
            <person name="Henrissat B."/>
            <person name="Hibbett D."/>
            <person name="Martinez A.T."/>
            <person name="Grigoriev I.V."/>
        </authorList>
    </citation>
    <scope>NUCLEOTIDE SEQUENCE</scope>
    <source>
        <strain evidence="2">CBS 247.69</strain>
    </source>
</reference>
<evidence type="ECO:0000313" key="2">
    <source>
        <dbReference type="EMBL" id="KAF9466955.1"/>
    </source>
</evidence>
<name>A0A9P5YG00_9AGAR</name>
<evidence type="ECO:0000313" key="3">
    <source>
        <dbReference type="Proteomes" id="UP000807353"/>
    </source>
</evidence>
<keyword evidence="3" id="KW-1185">Reference proteome</keyword>
<dbReference type="PANTHER" id="PTHR10742">
    <property type="entry name" value="FLAVIN MONOAMINE OXIDASE"/>
    <property type="match status" value="1"/>
</dbReference>
<dbReference type="EMBL" id="MU150239">
    <property type="protein sequence ID" value="KAF9466955.1"/>
    <property type="molecule type" value="Genomic_DNA"/>
</dbReference>
<dbReference type="GO" id="GO:0001716">
    <property type="term" value="F:L-amino-acid oxidase activity"/>
    <property type="evidence" value="ECO:0007669"/>
    <property type="project" value="TreeGrafter"/>
</dbReference>
<comment type="caution">
    <text evidence="2">The sequence shown here is derived from an EMBL/GenBank/DDBJ whole genome shotgun (WGS) entry which is preliminary data.</text>
</comment>